<dbReference type="InterPro" id="IPR007298">
    <property type="entry name" value="Cu-R_lipoprotein_NlpE"/>
</dbReference>
<evidence type="ECO:0000313" key="1">
    <source>
        <dbReference type="EMBL" id="MCD2425742.1"/>
    </source>
</evidence>
<name>A0ABS8PXE2_9BACT</name>
<keyword evidence="2" id="KW-1185">Reference proteome</keyword>
<organism evidence="1 2">
    <name type="scientific">Niabella pedocola</name>
    <dbReference type="NCBI Taxonomy" id="1752077"/>
    <lineage>
        <taxon>Bacteria</taxon>
        <taxon>Pseudomonadati</taxon>
        <taxon>Bacteroidota</taxon>
        <taxon>Chitinophagia</taxon>
        <taxon>Chitinophagales</taxon>
        <taxon>Chitinophagaceae</taxon>
        <taxon>Niabella</taxon>
    </lineage>
</organism>
<protein>
    <submittedName>
        <fullName evidence="1">Copper resistance protein NlpE</fullName>
    </submittedName>
</protein>
<sequence>MKIIYIILACCITGCIAEDSKHRPDKDSTVYSYAPSAVPDSGQPHSLDTVVIAGTYSGLLPCASCEGIETAITLYADRSFLMKEVYKGEQPDSFINKGKYEIKERVLYLKMDGAGVERPVMYTVTPNALTQLDMNGNEIQGAFAGHYRLIKN</sequence>
<dbReference type="Gene3D" id="2.40.128.640">
    <property type="match status" value="1"/>
</dbReference>
<dbReference type="Pfam" id="PF04170">
    <property type="entry name" value="NlpE"/>
    <property type="match status" value="1"/>
</dbReference>
<evidence type="ECO:0000313" key="2">
    <source>
        <dbReference type="Proteomes" id="UP001199816"/>
    </source>
</evidence>
<proteinExistence type="predicted"/>
<accession>A0ABS8PXE2</accession>
<reference evidence="1 2" key="1">
    <citation type="submission" date="2021-11" db="EMBL/GenBank/DDBJ databases">
        <title>Genomic of Niabella pedocola.</title>
        <authorList>
            <person name="Wu T."/>
        </authorList>
    </citation>
    <scope>NUCLEOTIDE SEQUENCE [LARGE SCALE GENOMIC DNA]</scope>
    <source>
        <strain evidence="1 2">JCM 31011</strain>
    </source>
</reference>
<dbReference type="Proteomes" id="UP001199816">
    <property type="component" value="Unassembled WGS sequence"/>
</dbReference>
<gene>
    <name evidence="1" type="ORF">LQ567_23360</name>
</gene>
<comment type="caution">
    <text evidence="1">The sequence shown here is derived from an EMBL/GenBank/DDBJ whole genome shotgun (WGS) entry which is preliminary data.</text>
</comment>
<dbReference type="EMBL" id="JAJNEC010000007">
    <property type="protein sequence ID" value="MCD2425742.1"/>
    <property type="molecule type" value="Genomic_DNA"/>
</dbReference>
<dbReference type="RefSeq" id="WP_231008307.1">
    <property type="nucleotide sequence ID" value="NZ_JAJNEC010000007.1"/>
</dbReference>